<feature type="domain" description="FAD-binding PCMH-type" evidence="6">
    <location>
        <begin position="72"/>
        <end position="258"/>
    </location>
</feature>
<protein>
    <submittedName>
        <fullName evidence="7">FAD-binding oxidoreductase</fullName>
    </submittedName>
</protein>
<dbReference type="Pfam" id="PF02913">
    <property type="entry name" value="FAD-oxidase_C"/>
    <property type="match status" value="1"/>
</dbReference>
<evidence type="ECO:0000259" key="6">
    <source>
        <dbReference type="PROSITE" id="PS51387"/>
    </source>
</evidence>
<sequence length="555" mass="60721">MRSAARRHHSSPGAAPLPRQDAADKAYRRSGSSGRIDAAYGRLAAALGDDAVLGPGSDLSAYEDPYAFGGSEDFRCSGAVLPRSVEEVQAVLAIANQHGIPIWTVSTGRNLGYGGAAPRVSGAIVLDMQRMNRILEVDEEHAYALVEPGVRFVDLYEHLREHRLKLWMSAPSLGWGSVLGNALERGIGYTPYGDHAAQICGMEVVLANGDVVRTGMGALPGANTWQMYKGGYGPSLDGLFLQSNLGIVTKLGLWLMPQPDGMMSCTVHFQRESDLEAAIDVLASLRRREIIQSNAQLGNVLRDVAHRYPRSRWYDGPGAMPDEVLDEVRRDLGIGWWWILRFGLYGDKELRDARFRIVQREFSRIPGAEITGHEHLASGSDGLHAWEVEGPAGRLAGVPGFFSLNALKFRGDDCGHLDFSPIVASSGREAARVYNHVKARAREHGIDYLAGFTAGVRHLNHVFTILYEKHDAKQTSSAAALLDTLIREMGRQGIGGYRAHLAFMDLIGDQFSFNEHALRRLNETLKDALDPNGILSPGKQGIWPAASRKQRAGTR</sequence>
<dbReference type="Gene3D" id="1.10.45.10">
    <property type="entry name" value="Vanillyl-alcohol Oxidase, Chain A, domain 4"/>
    <property type="match status" value="1"/>
</dbReference>
<dbReference type="SUPFAM" id="SSF55103">
    <property type="entry name" value="FAD-linked oxidases, C-terminal domain"/>
    <property type="match status" value="1"/>
</dbReference>
<feature type="region of interest" description="Disordered" evidence="5">
    <location>
        <begin position="1"/>
        <end position="32"/>
    </location>
</feature>
<organism evidence="7 8">
    <name type="scientific">Sorangium atrum</name>
    <dbReference type="NCBI Taxonomy" id="2995308"/>
    <lineage>
        <taxon>Bacteria</taxon>
        <taxon>Pseudomonadati</taxon>
        <taxon>Myxococcota</taxon>
        <taxon>Polyangia</taxon>
        <taxon>Polyangiales</taxon>
        <taxon>Polyangiaceae</taxon>
        <taxon>Sorangium</taxon>
    </lineage>
</organism>
<evidence type="ECO:0000313" key="8">
    <source>
        <dbReference type="Proteomes" id="UP001217485"/>
    </source>
</evidence>
<dbReference type="InterPro" id="IPR016171">
    <property type="entry name" value="Vanillyl_alc_oxidase_C-sub2"/>
</dbReference>
<dbReference type="PROSITE" id="PS51387">
    <property type="entry name" value="FAD_PCMH"/>
    <property type="match status" value="1"/>
</dbReference>
<dbReference type="SUPFAM" id="SSF56176">
    <property type="entry name" value="FAD-binding/transporter-associated domain-like"/>
    <property type="match status" value="1"/>
</dbReference>
<dbReference type="InterPro" id="IPR016166">
    <property type="entry name" value="FAD-bd_PCMH"/>
</dbReference>
<comment type="caution">
    <text evidence="7">The sequence shown here is derived from an EMBL/GenBank/DDBJ whole genome shotgun (WGS) entry which is preliminary data.</text>
</comment>
<keyword evidence="3" id="KW-0274">FAD</keyword>
<evidence type="ECO:0000313" key="7">
    <source>
        <dbReference type="EMBL" id="MDC0682906.1"/>
    </source>
</evidence>
<keyword evidence="4" id="KW-0560">Oxidoreductase</keyword>
<dbReference type="InterPro" id="IPR016167">
    <property type="entry name" value="FAD-bd_PCMH_sub1"/>
</dbReference>
<dbReference type="Gene3D" id="3.30.465.10">
    <property type="match status" value="1"/>
</dbReference>
<dbReference type="InterPro" id="IPR004113">
    <property type="entry name" value="FAD-bd_oxidored_4_C"/>
</dbReference>
<dbReference type="RefSeq" id="WP_272101056.1">
    <property type="nucleotide sequence ID" value="NZ_JAQNDK010000004.1"/>
</dbReference>
<dbReference type="InterPro" id="IPR016169">
    <property type="entry name" value="FAD-bd_PCMH_sub2"/>
</dbReference>
<dbReference type="PANTHER" id="PTHR11748:SF114">
    <property type="entry name" value="ARYL-ALCOHOL OXIDASE VANILLYL-ALCOHOL OXIDASE (AFU_ORTHOLOGUE AFUA_3G09500)-RELATED"/>
    <property type="match status" value="1"/>
</dbReference>
<dbReference type="Proteomes" id="UP001217485">
    <property type="component" value="Unassembled WGS sequence"/>
</dbReference>
<comment type="cofactor">
    <cofactor evidence="1">
        <name>FAD</name>
        <dbReference type="ChEBI" id="CHEBI:57692"/>
    </cofactor>
</comment>
<dbReference type="PANTHER" id="PTHR11748">
    <property type="entry name" value="D-LACTATE DEHYDROGENASE"/>
    <property type="match status" value="1"/>
</dbReference>
<keyword evidence="8" id="KW-1185">Reference proteome</keyword>
<proteinExistence type="predicted"/>
<evidence type="ECO:0000256" key="3">
    <source>
        <dbReference type="ARBA" id="ARBA00022827"/>
    </source>
</evidence>
<evidence type="ECO:0000256" key="2">
    <source>
        <dbReference type="ARBA" id="ARBA00022630"/>
    </source>
</evidence>
<evidence type="ECO:0000256" key="1">
    <source>
        <dbReference type="ARBA" id="ARBA00001974"/>
    </source>
</evidence>
<keyword evidence="2" id="KW-0285">Flavoprotein</keyword>
<dbReference type="EMBL" id="JAQNDK010000004">
    <property type="protein sequence ID" value="MDC0682906.1"/>
    <property type="molecule type" value="Genomic_DNA"/>
</dbReference>
<dbReference type="Gene3D" id="3.40.462.10">
    <property type="entry name" value="FAD-linked oxidases, C-terminal domain"/>
    <property type="match status" value="1"/>
</dbReference>
<dbReference type="Pfam" id="PF01565">
    <property type="entry name" value="FAD_binding_4"/>
    <property type="match status" value="1"/>
</dbReference>
<feature type="compositionally biased region" description="Basic residues" evidence="5">
    <location>
        <begin position="1"/>
        <end position="10"/>
    </location>
</feature>
<dbReference type="InterPro" id="IPR006094">
    <property type="entry name" value="Oxid_FAD_bind_N"/>
</dbReference>
<dbReference type="InterPro" id="IPR016164">
    <property type="entry name" value="FAD-linked_Oxase-like_C"/>
</dbReference>
<dbReference type="Gene3D" id="3.30.43.10">
    <property type="entry name" value="Uridine Diphospho-n-acetylenolpyruvylglucosamine Reductase, domain 2"/>
    <property type="match status" value="1"/>
</dbReference>
<name>A0ABT5C8Y7_9BACT</name>
<evidence type="ECO:0000256" key="5">
    <source>
        <dbReference type="SAM" id="MobiDB-lite"/>
    </source>
</evidence>
<dbReference type="InterPro" id="IPR036318">
    <property type="entry name" value="FAD-bd_PCMH-like_sf"/>
</dbReference>
<evidence type="ECO:0000256" key="4">
    <source>
        <dbReference type="ARBA" id="ARBA00023002"/>
    </source>
</evidence>
<gene>
    <name evidence="7" type="ORF">POL72_34585</name>
</gene>
<accession>A0ABT5C8Y7</accession>
<reference evidence="7 8" key="1">
    <citation type="submission" date="2023-01" db="EMBL/GenBank/DDBJ databases">
        <title>Minimal conservation of predation-associated metabolite biosynthetic gene clusters underscores biosynthetic potential of Myxococcota including descriptions for ten novel species: Archangium lansinium sp. nov., Myxococcus landrumus sp. nov., Nannocystis bai.</title>
        <authorList>
            <person name="Ahearne A."/>
            <person name="Stevens C."/>
            <person name="Dowd S."/>
        </authorList>
    </citation>
    <scope>NUCLEOTIDE SEQUENCE [LARGE SCALE GENOMIC DNA]</scope>
    <source>
        <strain evidence="7 8">WIWO2</strain>
    </source>
</reference>
<dbReference type="InterPro" id="IPR016170">
    <property type="entry name" value="Cytok_DH_C_sf"/>
</dbReference>